<protein>
    <submittedName>
        <fullName evidence="1">Uncharacterized protein</fullName>
    </submittedName>
</protein>
<reference evidence="1 2" key="1">
    <citation type="submission" date="2009-12" db="EMBL/GenBank/DDBJ databases">
        <title>Genome Sequence of Prevotella buccalis ATCC 35310.</title>
        <authorList>
            <person name="Durkin A.S."/>
            <person name="Madupu R."/>
            <person name="Torralba M."/>
            <person name="Methe B."/>
            <person name="Sutton G."/>
            <person name="Strausberg R.L."/>
            <person name="Nelson K.E."/>
        </authorList>
    </citation>
    <scope>NUCLEOTIDE SEQUENCE [LARGE SCALE GENOMIC DNA]</scope>
    <source>
        <strain evidence="1 2">ATCC 35310</strain>
    </source>
</reference>
<sequence length="37" mass="4102">MLHPLQSSVEALAGAMKNVHLFVNATNKCYLCRQKQG</sequence>
<dbReference type="EMBL" id="ADEG01000062">
    <property type="protein sequence ID" value="EFA91926.1"/>
    <property type="molecule type" value="Genomic_DNA"/>
</dbReference>
<keyword evidence="2" id="KW-1185">Reference proteome</keyword>
<gene>
    <name evidence="1" type="ORF">HMPREF0650_1140</name>
</gene>
<name>D1W6D3_9BACT</name>
<organism evidence="1 2">
    <name type="scientific">Hoylesella buccalis ATCC 35310</name>
    <dbReference type="NCBI Taxonomy" id="679190"/>
    <lineage>
        <taxon>Bacteria</taxon>
        <taxon>Pseudomonadati</taxon>
        <taxon>Bacteroidota</taxon>
        <taxon>Bacteroidia</taxon>
        <taxon>Bacteroidales</taxon>
        <taxon>Prevotellaceae</taxon>
        <taxon>Hoylesella</taxon>
    </lineage>
</organism>
<comment type="caution">
    <text evidence="1">The sequence shown here is derived from an EMBL/GenBank/DDBJ whole genome shotgun (WGS) entry which is preliminary data.</text>
</comment>
<accession>D1W6D3</accession>
<proteinExistence type="predicted"/>
<evidence type="ECO:0000313" key="2">
    <source>
        <dbReference type="Proteomes" id="UP000005283"/>
    </source>
</evidence>
<dbReference type="AlphaFoldDB" id="D1W6D3"/>
<evidence type="ECO:0000313" key="1">
    <source>
        <dbReference type="EMBL" id="EFA91926.1"/>
    </source>
</evidence>
<dbReference type="Proteomes" id="UP000005283">
    <property type="component" value="Unassembled WGS sequence"/>
</dbReference>